<name>A0A6H0ZPB2_9HYPH</name>
<sequence length="446" mass="50923">MARRREPPRLQLEAERINKNGSTEAAKWVIKYFDEGKGGTRKFSTGFGASEAAEAEKYFAKWLIEQKSDEPIQRDRKADEVPIADVISHYIDERLPPKPGSEHKPLSRPDEVLRYMEDLLAWWGDKTVDEVNKANCRKFVDSCKSATAGRNRLEYLRGALNLAHKDGILRATVTVHLPTKPDPRSEFLERDEVAKLLWTAYKTRRQYTHNAKKSANTGLAGKVVLTDAYKWRHVSRYILVALYTGTRKDRIVEASFVREPGKPWIDLQRGEYHRAAQGEVVAANKRAPTIRIPRRLLSHMRRWYKLGAKHPVEFNGEKAVDTRAFASVVKAVFGDRKIVGHTLRHTAATWLMRQSDLSIHDISGYLGMSLEVLERVYGKHRTHHQKGIDAAISKGQLGRDKFNVDDYDGWSYAKIAPTDTDRMSRNEAKPDEMPLSKRAIKTRNAA</sequence>
<proteinExistence type="predicted"/>
<dbReference type="InterPro" id="IPR013762">
    <property type="entry name" value="Integrase-like_cat_sf"/>
</dbReference>
<dbReference type="AlphaFoldDB" id="A0A6H0ZPB2"/>
<dbReference type="InterPro" id="IPR011010">
    <property type="entry name" value="DNA_brk_join_enz"/>
</dbReference>
<dbReference type="GO" id="GO:0015074">
    <property type="term" value="P:DNA integration"/>
    <property type="evidence" value="ECO:0007669"/>
    <property type="project" value="InterPro"/>
</dbReference>
<dbReference type="Proteomes" id="UP000500870">
    <property type="component" value="Chromosome 1"/>
</dbReference>
<evidence type="ECO:0000256" key="2">
    <source>
        <dbReference type="SAM" id="MobiDB-lite"/>
    </source>
</evidence>
<evidence type="ECO:0000256" key="1">
    <source>
        <dbReference type="ARBA" id="ARBA00023172"/>
    </source>
</evidence>
<dbReference type="GO" id="GO:0003677">
    <property type="term" value="F:DNA binding"/>
    <property type="evidence" value="ECO:0007669"/>
    <property type="project" value="InterPro"/>
</dbReference>
<gene>
    <name evidence="3" type="ORF">FOB41_16600</name>
</gene>
<dbReference type="GO" id="GO:0006310">
    <property type="term" value="P:DNA recombination"/>
    <property type="evidence" value="ECO:0007669"/>
    <property type="project" value="UniProtKB-KW"/>
</dbReference>
<evidence type="ECO:0000313" key="3">
    <source>
        <dbReference type="EMBL" id="QIX22646.1"/>
    </source>
</evidence>
<accession>A0A6H0ZPB2</accession>
<reference evidence="3 4" key="1">
    <citation type="submission" date="2020-04" db="EMBL/GenBank/DDBJ databases">
        <title>FDA dAtabase for Regulatory Grade micrObial Sequences (FDA-ARGOS): Supporting development and validation of Infectious Disease Dx tests.</title>
        <authorList>
            <person name="Sciortino C."/>
            <person name="Tallon L."/>
            <person name="Sadzewicz L."/>
            <person name="Vavikolanu K."/>
            <person name="Mehta A."/>
            <person name="Aluvathingal J."/>
            <person name="Nadendla S."/>
            <person name="Nandy P."/>
            <person name="Geyer C."/>
            <person name="Yan Y."/>
            <person name="Sichtig H."/>
        </authorList>
    </citation>
    <scope>NUCLEOTIDE SEQUENCE [LARGE SCALE GENOMIC DNA]</scope>
    <source>
        <strain evidence="3 4">FDAARGOS_633</strain>
    </source>
</reference>
<dbReference type="EMBL" id="CP050898">
    <property type="protein sequence ID" value="QIX22646.1"/>
    <property type="molecule type" value="Genomic_DNA"/>
</dbReference>
<dbReference type="SUPFAM" id="SSF56349">
    <property type="entry name" value="DNA breaking-rejoining enzymes"/>
    <property type="match status" value="1"/>
</dbReference>
<dbReference type="RefSeq" id="WP_136882551.1">
    <property type="nucleotide sequence ID" value="NZ_CP050898.1"/>
</dbReference>
<organism evidence="3 4">
    <name type="scientific">Agrobacterium pusense</name>
    <dbReference type="NCBI Taxonomy" id="648995"/>
    <lineage>
        <taxon>Bacteria</taxon>
        <taxon>Pseudomonadati</taxon>
        <taxon>Pseudomonadota</taxon>
        <taxon>Alphaproteobacteria</taxon>
        <taxon>Hyphomicrobiales</taxon>
        <taxon>Rhizobiaceae</taxon>
        <taxon>Rhizobium/Agrobacterium group</taxon>
        <taxon>Agrobacterium</taxon>
    </lineage>
</organism>
<dbReference type="Gene3D" id="1.10.443.10">
    <property type="entry name" value="Intergrase catalytic core"/>
    <property type="match status" value="1"/>
</dbReference>
<protein>
    <submittedName>
        <fullName evidence="3">Integrase</fullName>
    </submittedName>
</protein>
<keyword evidence="1" id="KW-0233">DNA recombination</keyword>
<feature type="region of interest" description="Disordered" evidence="2">
    <location>
        <begin position="421"/>
        <end position="446"/>
    </location>
</feature>
<evidence type="ECO:0000313" key="4">
    <source>
        <dbReference type="Proteomes" id="UP000500870"/>
    </source>
</evidence>
<feature type="compositionally biased region" description="Basic and acidic residues" evidence="2">
    <location>
        <begin position="421"/>
        <end position="435"/>
    </location>
</feature>